<dbReference type="WBParaSite" id="scaffold41996_cov431.g23941">
    <property type="protein sequence ID" value="scaffold41996_cov431.g23941"/>
    <property type="gene ID" value="scaffold41996_cov431.g23941"/>
</dbReference>
<evidence type="ECO:0000313" key="2">
    <source>
        <dbReference type="WBParaSite" id="scaffold41996_cov431.g23941"/>
    </source>
</evidence>
<dbReference type="Proteomes" id="UP000887561">
    <property type="component" value="Unplaced"/>
</dbReference>
<dbReference type="InterPro" id="IPR036034">
    <property type="entry name" value="PDZ_sf"/>
</dbReference>
<protein>
    <submittedName>
        <fullName evidence="2">PDZ domain-containing protein</fullName>
    </submittedName>
</protein>
<sequence length="53" mass="5608">LTGEWVQVQILHLPNEPEGLGFGIVGGHSTGVVIKSIVAGSVADKVKLWDLNE</sequence>
<dbReference type="SUPFAM" id="SSF50156">
    <property type="entry name" value="PDZ domain-like"/>
    <property type="match status" value="1"/>
</dbReference>
<reference evidence="2" key="1">
    <citation type="submission" date="2022-11" db="UniProtKB">
        <authorList>
            <consortium name="WormBaseParasite"/>
        </authorList>
    </citation>
    <scope>IDENTIFICATION</scope>
</reference>
<dbReference type="PANTHER" id="PTHR19964:SF92">
    <property type="entry name" value="PATJ HOMOLOG"/>
    <property type="match status" value="1"/>
</dbReference>
<accession>A0A915MML3</accession>
<evidence type="ECO:0000313" key="1">
    <source>
        <dbReference type="Proteomes" id="UP000887561"/>
    </source>
</evidence>
<keyword evidence="1" id="KW-1185">Reference proteome</keyword>
<organism evidence="1 2">
    <name type="scientific">Meloidogyne javanica</name>
    <name type="common">Root-knot nematode worm</name>
    <dbReference type="NCBI Taxonomy" id="6303"/>
    <lineage>
        <taxon>Eukaryota</taxon>
        <taxon>Metazoa</taxon>
        <taxon>Ecdysozoa</taxon>
        <taxon>Nematoda</taxon>
        <taxon>Chromadorea</taxon>
        <taxon>Rhabditida</taxon>
        <taxon>Tylenchina</taxon>
        <taxon>Tylenchomorpha</taxon>
        <taxon>Tylenchoidea</taxon>
        <taxon>Meloidogynidae</taxon>
        <taxon>Meloidogyninae</taxon>
        <taxon>Meloidogyne</taxon>
        <taxon>Meloidogyne incognita group</taxon>
    </lineage>
</organism>
<dbReference type="AlphaFoldDB" id="A0A915MML3"/>
<dbReference type="Gene3D" id="2.30.42.10">
    <property type="match status" value="1"/>
</dbReference>
<name>A0A915MML3_MELJA</name>
<dbReference type="PANTHER" id="PTHR19964">
    <property type="entry name" value="MULTIPLE PDZ DOMAIN PROTEIN"/>
    <property type="match status" value="1"/>
</dbReference>
<proteinExistence type="predicted"/>
<dbReference type="InterPro" id="IPR051342">
    <property type="entry name" value="PDZ_scaffold"/>
</dbReference>